<organism evidence="2 3">
    <name type="scientific">Allochromatium humboldtianum</name>
    <dbReference type="NCBI Taxonomy" id="504901"/>
    <lineage>
        <taxon>Bacteria</taxon>
        <taxon>Pseudomonadati</taxon>
        <taxon>Pseudomonadota</taxon>
        <taxon>Gammaproteobacteria</taxon>
        <taxon>Chromatiales</taxon>
        <taxon>Chromatiaceae</taxon>
        <taxon>Allochromatium</taxon>
    </lineage>
</organism>
<feature type="region of interest" description="Disordered" evidence="1">
    <location>
        <begin position="1"/>
        <end position="24"/>
    </location>
</feature>
<protein>
    <submittedName>
        <fullName evidence="2">Uncharacterized protein</fullName>
    </submittedName>
</protein>
<name>A0A850RE50_9GAMM</name>
<reference evidence="2 3" key="1">
    <citation type="submission" date="2020-06" db="EMBL/GenBank/DDBJ databases">
        <title>Whole-genome sequence of Allochromatium humboldtianum DSM 21881, type strain.</title>
        <authorList>
            <person name="Kyndt J.A."/>
            <person name="Meyer T.E."/>
        </authorList>
    </citation>
    <scope>NUCLEOTIDE SEQUENCE [LARGE SCALE GENOMIC DNA]</scope>
    <source>
        <strain evidence="2 3">DSM 21881</strain>
    </source>
</reference>
<dbReference type="EMBL" id="JABZEO010000001">
    <property type="protein sequence ID" value="NVZ07941.1"/>
    <property type="molecule type" value="Genomic_DNA"/>
</dbReference>
<gene>
    <name evidence="2" type="ORF">HW932_01525</name>
</gene>
<evidence type="ECO:0000313" key="2">
    <source>
        <dbReference type="EMBL" id="NVZ07941.1"/>
    </source>
</evidence>
<sequence>MKKIIDSATDTLEKVASPASRSGSSVERVGKLLEANVSPNVIALQMTENSPNSQKYTTQDIESYGKLYTDSKTRVVVTAKQTRALIDDMTIEGDFCPI</sequence>
<accession>A0A850RE50</accession>
<proteinExistence type="predicted"/>
<evidence type="ECO:0000256" key="1">
    <source>
        <dbReference type="SAM" id="MobiDB-lite"/>
    </source>
</evidence>
<evidence type="ECO:0000313" key="3">
    <source>
        <dbReference type="Proteomes" id="UP000592294"/>
    </source>
</evidence>
<comment type="caution">
    <text evidence="2">The sequence shown here is derived from an EMBL/GenBank/DDBJ whole genome shotgun (WGS) entry which is preliminary data.</text>
</comment>
<dbReference type="Proteomes" id="UP000592294">
    <property type="component" value="Unassembled WGS sequence"/>
</dbReference>
<dbReference type="AlphaFoldDB" id="A0A850RE50"/>
<keyword evidence="3" id="KW-1185">Reference proteome</keyword>
<dbReference type="RefSeq" id="WP_176974735.1">
    <property type="nucleotide sequence ID" value="NZ_JABZEO010000001.1"/>
</dbReference>